<dbReference type="SUPFAM" id="SSF56059">
    <property type="entry name" value="Glutathione synthetase ATP-binding domain-like"/>
    <property type="match status" value="1"/>
</dbReference>
<dbReference type="EMBL" id="BNEK01000003">
    <property type="protein sequence ID" value="GHJ29398.1"/>
    <property type="molecule type" value="Genomic_DNA"/>
</dbReference>
<keyword evidence="8" id="KW-1185">Reference proteome</keyword>
<dbReference type="PANTHER" id="PTHR43585:SF2">
    <property type="entry name" value="ATP-GRASP ENZYME FSQD"/>
    <property type="match status" value="1"/>
</dbReference>
<organism evidence="7 8">
    <name type="scientific">Streptomyces hygroscopicus</name>
    <dbReference type="NCBI Taxonomy" id="1912"/>
    <lineage>
        <taxon>Bacteria</taxon>
        <taxon>Bacillati</taxon>
        <taxon>Actinomycetota</taxon>
        <taxon>Actinomycetes</taxon>
        <taxon>Kitasatosporales</taxon>
        <taxon>Streptomycetaceae</taxon>
        <taxon>Streptomyces</taxon>
        <taxon>Streptomyces violaceusniger group</taxon>
    </lineage>
</organism>
<dbReference type="PROSITE" id="PS50975">
    <property type="entry name" value="ATP_GRASP"/>
    <property type="match status" value="1"/>
</dbReference>
<evidence type="ECO:0000256" key="2">
    <source>
        <dbReference type="ARBA" id="ARBA00022741"/>
    </source>
</evidence>
<gene>
    <name evidence="7" type="ORF">TPA0910_38310</name>
</gene>
<evidence type="ECO:0000313" key="8">
    <source>
        <dbReference type="Proteomes" id="UP001054854"/>
    </source>
</evidence>
<reference evidence="7" key="1">
    <citation type="submission" date="2024-05" db="EMBL/GenBank/DDBJ databases">
        <title>Whole genome shotgun sequence of Streptomyces hygroscopicus NBRC 113678.</title>
        <authorList>
            <person name="Komaki H."/>
            <person name="Tamura T."/>
        </authorList>
    </citation>
    <scope>NUCLEOTIDE SEQUENCE</scope>
    <source>
        <strain evidence="7">N11-34</strain>
    </source>
</reference>
<evidence type="ECO:0000313" key="7">
    <source>
        <dbReference type="EMBL" id="GHJ29398.1"/>
    </source>
</evidence>
<dbReference type="Proteomes" id="UP001054854">
    <property type="component" value="Unassembled WGS sequence"/>
</dbReference>
<dbReference type="InterPro" id="IPR052032">
    <property type="entry name" value="ATP-dep_AA_Ligase"/>
</dbReference>
<dbReference type="RefSeq" id="WP_060953158.1">
    <property type="nucleotide sequence ID" value="NZ_BNEK01000003.1"/>
</dbReference>
<keyword evidence="3 4" id="KW-0067">ATP-binding</keyword>
<evidence type="ECO:0000256" key="1">
    <source>
        <dbReference type="ARBA" id="ARBA00022598"/>
    </source>
</evidence>
<protein>
    <recommendedName>
        <fullName evidence="6">ATP-grasp domain-containing protein</fullName>
    </recommendedName>
</protein>
<dbReference type="InterPro" id="IPR011761">
    <property type="entry name" value="ATP-grasp"/>
</dbReference>
<evidence type="ECO:0000256" key="3">
    <source>
        <dbReference type="ARBA" id="ARBA00022840"/>
    </source>
</evidence>
<keyword evidence="1" id="KW-0436">Ligase</keyword>
<proteinExistence type="predicted"/>
<name>A0ABQ3U1C9_STRHY</name>
<evidence type="ECO:0000256" key="5">
    <source>
        <dbReference type="SAM" id="MobiDB-lite"/>
    </source>
</evidence>
<feature type="region of interest" description="Disordered" evidence="5">
    <location>
        <begin position="74"/>
        <end position="137"/>
    </location>
</feature>
<evidence type="ECO:0000259" key="6">
    <source>
        <dbReference type="PROSITE" id="PS50975"/>
    </source>
</evidence>
<feature type="region of interest" description="Disordered" evidence="5">
    <location>
        <begin position="1"/>
        <end position="40"/>
    </location>
</feature>
<dbReference type="Gene3D" id="3.30.470.20">
    <property type="entry name" value="ATP-grasp fold, B domain"/>
    <property type="match status" value="1"/>
</dbReference>
<comment type="caution">
    <text evidence="7">The sequence shown here is derived from an EMBL/GenBank/DDBJ whole genome shotgun (WGS) entry which is preliminary data.</text>
</comment>
<keyword evidence="2 4" id="KW-0547">Nucleotide-binding</keyword>
<evidence type="ECO:0000256" key="4">
    <source>
        <dbReference type="PROSITE-ProRule" id="PRU00409"/>
    </source>
</evidence>
<sequence>MNENDLDAASRPFSSPALHGSSAAQPAPAPGPPRLHLLALNPTDSVTEGFLPAAARLGLAVTLLTDQPDAHARAYGLRDDAQRGAARREEARRSEARRGGAQPGEARRGEAPRSDGPQGDAPRGDAADAPPPPFPALDIVPCDVRDFAEVISRIAADGRPHAVFTNSDHLQTQAALAAAYFGLPGKDWRAALRTKNKAELRRALAAAGPDAADPAWSADPVWSADPAWPADPVWSAELATGQDPATLAGLDAPYPCVVKPREGVASEDVVLVGDADELVRRCREIRARRPGAALVIEEFLEGELRTLETLGDGRTLHVLGAFRTELSPPPHFIEERLHLLPAPPPQPHTDQVLAQLRALGVGFGVCHTEYVVQGDRARLIEVNYRAIGDQCDLVLAELLGIPLFEYILRTHLGEPLPDDLGARTDGRVRMEYVMADRAGRLASAPPASVTERDGVRLDYRPLRGIGEEHPLHHTNRDFLGVLRATGTDQERIDAAVAEFLAAHRWEIV</sequence>
<dbReference type="Gene3D" id="3.40.50.20">
    <property type="match status" value="1"/>
</dbReference>
<dbReference type="Pfam" id="PF13535">
    <property type="entry name" value="ATP-grasp_4"/>
    <property type="match status" value="1"/>
</dbReference>
<feature type="compositionally biased region" description="Basic and acidic residues" evidence="5">
    <location>
        <begin position="74"/>
        <end position="98"/>
    </location>
</feature>
<dbReference type="PANTHER" id="PTHR43585">
    <property type="entry name" value="FUMIPYRROLE BIOSYNTHESIS PROTEIN C"/>
    <property type="match status" value="1"/>
</dbReference>
<accession>A0ABQ3U1C9</accession>
<feature type="domain" description="ATP-grasp" evidence="6">
    <location>
        <begin position="225"/>
        <end position="412"/>
    </location>
</feature>